<comment type="similarity">
    <text evidence="1">Belongs to the anhydro-N-acetylmuramic acid kinase family.</text>
</comment>
<dbReference type="Gene3D" id="3.30.420.40">
    <property type="match status" value="2"/>
</dbReference>
<keyword evidence="1" id="KW-0119">Carbohydrate metabolism</keyword>
<evidence type="ECO:0000313" key="2">
    <source>
        <dbReference type="EMBL" id="ODN67173.1"/>
    </source>
</evidence>
<keyword evidence="3" id="KW-1185">Reference proteome</keyword>
<gene>
    <name evidence="1 2" type="primary">anmK</name>
    <name evidence="2" type="ORF">A9E74_01074</name>
</gene>
<evidence type="ECO:0000256" key="1">
    <source>
        <dbReference type="HAMAP-Rule" id="MF_01270"/>
    </source>
</evidence>
<dbReference type="NCBIfam" id="NF007139">
    <property type="entry name" value="PRK09585.1-3"/>
    <property type="match status" value="1"/>
</dbReference>
<keyword evidence="1 2" id="KW-0418">Kinase</keyword>
<keyword evidence="1" id="KW-0547">Nucleotide-binding</keyword>
<proteinExistence type="inferred from homology"/>
<dbReference type="InterPro" id="IPR043129">
    <property type="entry name" value="ATPase_NBD"/>
</dbReference>
<reference evidence="2 3" key="1">
    <citation type="submission" date="2016-07" db="EMBL/GenBank/DDBJ databases">
        <title>Draft Genome Sequence of Methylophaga muralis Bur 1.</title>
        <authorList>
            <person name="Vasilenko O.V."/>
            <person name="Doronina N.V."/>
            <person name="Shmareva M.N."/>
            <person name="Tarlachkov S.V."/>
            <person name="Mustakhimov I."/>
            <person name="Trotsenko Y.A."/>
        </authorList>
    </citation>
    <scope>NUCLEOTIDE SEQUENCE [LARGE SCALE GENOMIC DNA]</scope>
    <source>
        <strain evidence="2 3">Bur 1</strain>
    </source>
</reference>
<dbReference type="GO" id="GO:0006040">
    <property type="term" value="P:amino sugar metabolic process"/>
    <property type="evidence" value="ECO:0007669"/>
    <property type="project" value="InterPro"/>
</dbReference>
<sequence length="375" mass="40461">MGFYIGVMSGTSLDAIDVALIETSPTDQPRLIAHHSAEFAAELQTTLTDLIRSQHCQLSQLGELDVQLGHAYADAINTLLASSGISPAQIDGIGCHGQTIFHSPDSKYPFSMQIGNGNVVAEKTGITTVCDFRQRDMINGGQGAPLVPAFHAALFRSDSENRVILNIGGISNISILTANSHSILQGFDTGPGNTLMDAWIQQHRQQAFDNEGKWAEGGQVSQSLLLKLKSDPYFARKIPKSTGCELFNLGWLMQQLSLAGISDLDAQDVQATLMAFTVSTIVDAIHQYASQTDKVYVCGGGARNAALMRQLQNALDTIEVMTTAMIGLDPQWVEAAAFGWLAEQTLQHNALDLREVTGARRPSILGAVYWSKKAS</sequence>
<dbReference type="CDD" id="cd24050">
    <property type="entry name" value="ASKHA_NBD_ANMK"/>
    <property type="match status" value="1"/>
</dbReference>
<name>A0A1E3GSZ1_9GAMM</name>
<dbReference type="AlphaFoldDB" id="A0A1E3GSZ1"/>
<dbReference type="GO" id="GO:0005524">
    <property type="term" value="F:ATP binding"/>
    <property type="evidence" value="ECO:0007669"/>
    <property type="project" value="UniProtKB-UniRule"/>
</dbReference>
<dbReference type="Proteomes" id="UP000094379">
    <property type="component" value="Unassembled WGS sequence"/>
</dbReference>
<comment type="pathway">
    <text evidence="1">Cell wall biogenesis; peptidoglycan recycling.</text>
</comment>
<dbReference type="PANTHER" id="PTHR30605:SF0">
    <property type="entry name" value="ANHYDRO-N-ACETYLMURAMIC ACID KINASE"/>
    <property type="match status" value="1"/>
</dbReference>
<comment type="pathway">
    <text evidence="1">Amino-sugar metabolism; 1,6-anhydro-N-acetylmuramate degradation.</text>
</comment>
<accession>A0A1E3GSZ1</accession>
<dbReference type="SUPFAM" id="SSF53067">
    <property type="entry name" value="Actin-like ATPase domain"/>
    <property type="match status" value="1"/>
</dbReference>
<dbReference type="EC" id="2.7.1.170" evidence="1"/>
<dbReference type="PANTHER" id="PTHR30605">
    <property type="entry name" value="ANHYDRO-N-ACETYLMURAMIC ACID KINASE"/>
    <property type="match status" value="1"/>
</dbReference>
<dbReference type="UniPathway" id="UPA00343"/>
<comment type="caution">
    <text evidence="2">The sequence shown here is derived from an EMBL/GenBank/DDBJ whole genome shotgun (WGS) entry which is preliminary data.</text>
</comment>
<protein>
    <recommendedName>
        <fullName evidence="1">Anhydro-N-acetylmuramic acid kinase</fullName>
        <ecNumber evidence="1">2.7.1.170</ecNumber>
    </recommendedName>
    <alternativeName>
        <fullName evidence="1">AnhMurNAc kinase</fullName>
    </alternativeName>
</protein>
<comment type="function">
    <text evidence="1">Catalyzes the specific phosphorylation of 1,6-anhydro-N-acetylmuramic acid (anhMurNAc) with the simultaneous cleavage of the 1,6-anhydro ring, generating MurNAc-6-P. Is required for the utilization of anhMurNAc either imported from the medium or derived from its own cell wall murein, and thus plays a role in cell wall recycling.</text>
</comment>
<evidence type="ECO:0000313" key="3">
    <source>
        <dbReference type="Proteomes" id="UP000094379"/>
    </source>
</evidence>
<feature type="binding site" evidence="1">
    <location>
        <begin position="10"/>
        <end position="17"/>
    </location>
    <ligand>
        <name>ATP</name>
        <dbReference type="ChEBI" id="CHEBI:30616"/>
    </ligand>
</feature>
<dbReference type="PATRIC" id="fig|291169.3.peg.1080"/>
<dbReference type="EMBL" id="MCRI01000008">
    <property type="protein sequence ID" value="ODN67173.1"/>
    <property type="molecule type" value="Genomic_DNA"/>
</dbReference>
<keyword evidence="1 2" id="KW-0808">Transferase</keyword>
<organism evidence="2 3">
    <name type="scientific">Methylophaga muralis</name>
    <dbReference type="NCBI Taxonomy" id="291169"/>
    <lineage>
        <taxon>Bacteria</taxon>
        <taxon>Pseudomonadati</taxon>
        <taxon>Pseudomonadota</taxon>
        <taxon>Gammaproteobacteria</taxon>
        <taxon>Thiotrichales</taxon>
        <taxon>Piscirickettsiaceae</taxon>
        <taxon>Methylophaga</taxon>
    </lineage>
</organism>
<dbReference type="GO" id="GO:0016773">
    <property type="term" value="F:phosphotransferase activity, alcohol group as acceptor"/>
    <property type="evidence" value="ECO:0007669"/>
    <property type="project" value="UniProtKB-UniRule"/>
</dbReference>
<dbReference type="UniPathway" id="UPA00544"/>
<dbReference type="GO" id="GO:0016301">
    <property type="term" value="F:kinase activity"/>
    <property type="evidence" value="ECO:0007669"/>
    <property type="project" value="UniProtKB-KW"/>
</dbReference>
<dbReference type="Pfam" id="PF03702">
    <property type="entry name" value="AnmK"/>
    <property type="match status" value="1"/>
</dbReference>
<dbReference type="GO" id="GO:0009254">
    <property type="term" value="P:peptidoglycan turnover"/>
    <property type="evidence" value="ECO:0007669"/>
    <property type="project" value="UniProtKB-UniRule"/>
</dbReference>
<dbReference type="HAMAP" id="MF_01270">
    <property type="entry name" value="AnhMurNAc_kinase"/>
    <property type="match status" value="1"/>
</dbReference>
<dbReference type="STRING" id="291169.A9E74_01074"/>
<dbReference type="GO" id="GO:0097175">
    <property type="term" value="P:1,6-anhydro-N-acetyl-beta-muramic acid catabolic process"/>
    <property type="evidence" value="ECO:0007669"/>
    <property type="project" value="UniProtKB-UniRule"/>
</dbReference>
<dbReference type="InterPro" id="IPR005338">
    <property type="entry name" value="Anhydro_N_Ac-Mur_kinase"/>
</dbReference>
<comment type="catalytic activity">
    <reaction evidence="1">
        <text>1,6-anhydro-N-acetyl-beta-muramate + ATP + H2O = N-acetyl-D-muramate 6-phosphate + ADP + H(+)</text>
        <dbReference type="Rhea" id="RHEA:24952"/>
        <dbReference type="ChEBI" id="CHEBI:15377"/>
        <dbReference type="ChEBI" id="CHEBI:15378"/>
        <dbReference type="ChEBI" id="CHEBI:30616"/>
        <dbReference type="ChEBI" id="CHEBI:58690"/>
        <dbReference type="ChEBI" id="CHEBI:58722"/>
        <dbReference type="ChEBI" id="CHEBI:456216"/>
        <dbReference type="EC" id="2.7.1.170"/>
    </reaction>
</comment>
<keyword evidence="1" id="KW-0067">ATP-binding</keyword>